<dbReference type="PANTHER" id="PTHR11711">
    <property type="entry name" value="ADP RIBOSYLATION FACTOR-RELATED"/>
    <property type="match status" value="1"/>
</dbReference>
<protein>
    <recommendedName>
        <fullName evidence="6">ADP-ribosylation factor</fullName>
    </recommendedName>
</protein>
<dbReference type="GO" id="GO:0005525">
    <property type="term" value="F:GTP binding"/>
    <property type="evidence" value="ECO:0007669"/>
    <property type="project" value="UniProtKB-KW"/>
</dbReference>
<dbReference type="InterPro" id="IPR027417">
    <property type="entry name" value="P-loop_NTPase"/>
</dbReference>
<evidence type="ECO:0000313" key="5">
    <source>
        <dbReference type="Proteomes" id="UP000001396"/>
    </source>
</evidence>
<organism evidence="4 5">
    <name type="scientific">Heterostelium pallidum (strain ATCC 26659 / Pp 5 / PN500)</name>
    <name type="common">Cellular slime mold</name>
    <name type="synonym">Polysphondylium pallidum</name>
    <dbReference type="NCBI Taxonomy" id="670386"/>
    <lineage>
        <taxon>Eukaryota</taxon>
        <taxon>Amoebozoa</taxon>
        <taxon>Evosea</taxon>
        <taxon>Eumycetozoa</taxon>
        <taxon>Dictyostelia</taxon>
        <taxon>Acytosteliales</taxon>
        <taxon>Acytosteliaceae</taxon>
        <taxon>Heterostelium</taxon>
    </lineage>
</organism>
<keyword evidence="1 3" id="KW-0547">Nucleotide-binding</keyword>
<gene>
    <name evidence="4" type="ORF">PPL_07471</name>
</gene>
<proteinExistence type="predicted"/>
<dbReference type="AlphaFoldDB" id="D3BG20"/>
<dbReference type="STRING" id="670386.D3BG20"/>
<name>D3BG20_HETP5</name>
<keyword evidence="2 3" id="KW-0342">GTP-binding</keyword>
<dbReference type="SUPFAM" id="SSF52540">
    <property type="entry name" value="P-loop containing nucleoside triphosphate hydrolases"/>
    <property type="match status" value="1"/>
</dbReference>
<dbReference type="InParanoid" id="D3BG20"/>
<evidence type="ECO:0008006" key="6">
    <source>
        <dbReference type="Google" id="ProtNLM"/>
    </source>
</evidence>
<evidence type="ECO:0000256" key="2">
    <source>
        <dbReference type="ARBA" id="ARBA00023134"/>
    </source>
</evidence>
<dbReference type="InterPro" id="IPR006689">
    <property type="entry name" value="Small_GTPase_ARF/SAR"/>
</dbReference>
<sequence length="168" mass="19285">MGKVKLKSLFSKRKIKLLILGFGNSGKITILKNLKISEIAMCCIQVGFFMERVENKYFNITSWVCILYYYVIDSTDQRSLDSISINITTILSEVQLIGKPILFFYNYQDAHDALSISEISAQMKINDIKDRQWFTQPTTAIDNNSGVLEGFQWLSNILIDESNHDKNL</sequence>
<feature type="binding site" evidence="3">
    <location>
        <begin position="106"/>
        <end position="109"/>
    </location>
    <ligand>
        <name>GTP</name>
        <dbReference type="ChEBI" id="CHEBI:37565"/>
    </ligand>
</feature>
<dbReference type="InterPro" id="IPR024156">
    <property type="entry name" value="Small_GTPase_ARF"/>
</dbReference>
<comment type="caution">
    <text evidence="4">The sequence shown here is derived from an EMBL/GenBank/DDBJ whole genome shotgun (WGS) entry which is preliminary data.</text>
</comment>
<dbReference type="GO" id="GO:0003924">
    <property type="term" value="F:GTPase activity"/>
    <property type="evidence" value="ECO:0007669"/>
    <property type="project" value="InterPro"/>
</dbReference>
<evidence type="ECO:0000256" key="1">
    <source>
        <dbReference type="ARBA" id="ARBA00022741"/>
    </source>
</evidence>
<dbReference type="RefSeq" id="XP_020431733.1">
    <property type="nucleotide sequence ID" value="XM_020578306.1"/>
</dbReference>
<reference evidence="4 5" key="1">
    <citation type="journal article" date="2011" name="Genome Res.">
        <title>Phylogeny-wide analysis of social amoeba genomes highlights ancient origins for complex intercellular communication.</title>
        <authorList>
            <person name="Heidel A.J."/>
            <person name="Lawal H.M."/>
            <person name="Felder M."/>
            <person name="Schilde C."/>
            <person name="Helps N.R."/>
            <person name="Tunggal B."/>
            <person name="Rivero F."/>
            <person name="John U."/>
            <person name="Schleicher M."/>
            <person name="Eichinger L."/>
            <person name="Platzer M."/>
            <person name="Noegel A.A."/>
            <person name="Schaap P."/>
            <person name="Gloeckner G."/>
        </authorList>
    </citation>
    <scope>NUCLEOTIDE SEQUENCE [LARGE SCALE GENOMIC DNA]</scope>
    <source>
        <strain evidence="5">ATCC 26659 / Pp 5 / PN500</strain>
    </source>
</reference>
<dbReference type="SMART" id="SM00177">
    <property type="entry name" value="ARF"/>
    <property type="match status" value="1"/>
</dbReference>
<accession>D3BG20</accession>
<dbReference type="Proteomes" id="UP000001396">
    <property type="component" value="Unassembled WGS sequence"/>
</dbReference>
<evidence type="ECO:0000256" key="3">
    <source>
        <dbReference type="PIRSR" id="PIRSR606689-1"/>
    </source>
</evidence>
<evidence type="ECO:0000313" key="4">
    <source>
        <dbReference type="EMBL" id="EFA79612.1"/>
    </source>
</evidence>
<dbReference type="EMBL" id="ADBJ01000033">
    <property type="protein sequence ID" value="EFA79612.1"/>
    <property type="molecule type" value="Genomic_DNA"/>
</dbReference>
<dbReference type="Gene3D" id="3.40.50.300">
    <property type="entry name" value="P-loop containing nucleotide triphosphate hydrolases"/>
    <property type="match status" value="2"/>
</dbReference>
<dbReference type="Pfam" id="PF00025">
    <property type="entry name" value="Arf"/>
    <property type="match status" value="2"/>
</dbReference>
<dbReference type="GeneID" id="31362952"/>
<keyword evidence="5" id="KW-1185">Reference proteome</keyword>